<name>B9RFQ8_RICCO</name>
<dbReference type="STRING" id="3988.B9RFQ8"/>
<dbReference type="Proteomes" id="UP000008311">
    <property type="component" value="Unassembled WGS sequence"/>
</dbReference>
<accession>B9RFQ8</accession>
<reference evidence="6" key="1">
    <citation type="journal article" date="2010" name="Nat. Biotechnol.">
        <title>Draft genome sequence of the oilseed species Ricinus communis.</title>
        <authorList>
            <person name="Chan A.P."/>
            <person name="Crabtree J."/>
            <person name="Zhao Q."/>
            <person name="Lorenzi H."/>
            <person name="Orvis J."/>
            <person name="Puiu D."/>
            <person name="Melake-Berhan A."/>
            <person name="Jones K.M."/>
            <person name="Redman J."/>
            <person name="Chen G."/>
            <person name="Cahoon E.B."/>
            <person name="Gedil M."/>
            <person name="Stanke M."/>
            <person name="Haas B.J."/>
            <person name="Wortman J.R."/>
            <person name="Fraser-Liggett C.M."/>
            <person name="Ravel J."/>
            <person name="Rabinowicz P.D."/>
        </authorList>
    </citation>
    <scope>NUCLEOTIDE SEQUENCE [LARGE SCALE GENOMIC DNA]</scope>
    <source>
        <strain evidence="6">cv. Hale</strain>
    </source>
</reference>
<evidence type="ECO:0000256" key="3">
    <source>
        <dbReference type="ARBA" id="ARBA00022833"/>
    </source>
</evidence>
<proteinExistence type="predicted"/>
<dbReference type="PANTHER" id="PTHR34451:SF15">
    <property type="entry name" value="PHD-TYPE DOMAIN-CONTAINING PROTEIN"/>
    <property type="match status" value="1"/>
</dbReference>
<dbReference type="GO" id="GO:0008270">
    <property type="term" value="F:zinc ion binding"/>
    <property type="evidence" value="ECO:0007669"/>
    <property type="project" value="UniProtKB-KW"/>
</dbReference>
<keyword evidence="3" id="KW-0862">Zinc</keyword>
<dbReference type="eggNOG" id="ENOG502S2BS">
    <property type="taxonomic scope" value="Eukaryota"/>
</dbReference>
<evidence type="ECO:0000256" key="1">
    <source>
        <dbReference type="ARBA" id="ARBA00022723"/>
    </source>
</evidence>
<dbReference type="InterPro" id="IPR019786">
    <property type="entry name" value="Zinc_finger_PHD-type_CS"/>
</dbReference>
<dbReference type="InParanoid" id="B9RFQ8"/>
<evidence type="ECO:0000313" key="6">
    <source>
        <dbReference type="Proteomes" id="UP000008311"/>
    </source>
</evidence>
<dbReference type="KEGG" id="rcu:8274959"/>
<dbReference type="OrthoDB" id="848871at2759"/>
<feature type="compositionally biased region" description="Polar residues" evidence="4">
    <location>
        <begin position="201"/>
        <end position="210"/>
    </location>
</feature>
<dbReference type="PROSITE" id="PS01359">
    <property type="entry name" value="ZF_PHD_1"/>
    <property type="match status" value="1"/>
</dbReference>
<organism evidence="5 6">
    <name type="scientific">Ricinus communis</name>
    <name type="common">Castor bean</name>
    <dbReference type="NCBI Taxonomy" id="3988"/>
    <lineage>
        <taxon>Eukaryota</taxon>
        <taxon>Viridiplantae</taxon>
        <taxon>Streptophyta</taxon>
        <taxon>Embryophyta</taxon>
        <taxon>Tracheophyta</taxon>
        <taxon>Spermatophyta</taxon>
        <taxon>Magnoliopsida</taxon>
        <taxon>eudicotyledons</taxon>
        <taxon>Gunneridae</taxon>
        <taxon>Pentapetalae</taxon>
        <taxon>rosids</taxon>
        <taxon>fabids</taxon>
        <taxon>Malpighiales</taxon>
        <taxon>Euphorbiaceae</taxon>
        <taxon>Acalyphoideae</taxon>
        <taxon>Acalypheae</taxon>
        <taxon>Ricinus</taxon>
    </lineage>
</organism>
<dbReference type="FunCoup" id="B9RFQ8">
    <property type="interactions" value="990"/>
</dbReference>
<dbReference type="OMA" id="HTHIHCA"/>
<keyword evidence="6" id="KW-1185">Reference proteome</keyword>
<gene>
    <name evidence="5" type="ORF">RCOM_1436640</name>
</gene>
<keyword evidence="2" id="KW-0863">Zinc-finger</keyword>
<sequence>MNLPITPNKSNTSTIGGCGNCSSKETFLLHHVRVRGVHRRLCTSCVLRAHPSSFCPCCFTFYDTSPPPPSKRISCSNCTSFTHSHCATSSPPFPFLCPPCADANFNFFNFENINKKTIDKDMATVLLCAAKIAANSMAKAVNVARTEAERRVREAAVCRKRAREALEHVLFLAKRKDADSVQVSASAHLGKRVINNITIGSPQNANSAKTNGNGNHASNASNAEKIKENS</sequence>
<keyword evidence="1" id="KW-0479">Metal-binding</keyword>
<feature type="compositionally biased region" description="Low complexity" evidence="4">
    <location>
        <begin position="211"/>
        <end position="223"/>
    </location>
</feature>
<dbReference type="PANTHER" id="PTHR34451">
    <property type="entry name" value="PHD FINGER FAMILY PROTEIN"/>
    <property type="match status" value="1"/>
</dbReference>
<dbReference type="EMBL" id="EQ973777">
    <property type="protein sequence ID" value="EEF50029.1"/>
    <property type="molecule type" value="Genomic_DNA"/>
</dbReference>
<protein>
    <submittedName>
        <fullName evidence="5">DNA binding protein, putative</fullName>
    </submittedName>
</protein>
<dbReference type="AlphaFoldDB" id="B9RFQ8"/>
<evidence type="ECO:0000256" key="4">
    <source>
        <dbReference type="SAM" id="MobiDB-lite"/>
    </source>
</evidence>
<evidence type="ECO:0000256" key="2">
    <source>
        <dbReference type="ARBA" id="ARBA00022771"/>
    </source>
</evidence>
<evidence type="ECO:0000313" key="5">
    <source>
        <dbReference type="EMBL" id="EEF50029.1"/>
    </source>
</evidence>
<feature type="region of interest" description="Disordered" evidence="4">
    <location>
        <begin position="201"/>
        <end position="230"/>
    </location>
</feature>